<reference evidence="2 3" key="1">
    <citation type="submission" date="2022-01" db="EMBL/GenBank/DDBJ databases">
        <title>A chromosomal length assembly of Cordylochernes scorpioides.</title>
        <authorList>
            <person name="Zeh D."/>
            <person name="Zeh J."/>
        </authorList>
    </citation>
    <scope>NUCLEOTIDE SEQUENCE [LARGE SCALE GENOMIC DNA]</scope>
    <source>
        <strain evidence="2">IN4F17</strain>
        <tissue evidence="2">Whole Body</tissue>
    </source>
</reference>
<keyword evidence="3" id="KW-1185">Reference proteome</keyword>
<feature type="transmembrane region" description="Helical" evidence="1">
    <location>
        <begin position="167"/>
        <end position="187"/>
    </location>
</feature>
<proteinExistence type="predicted"/>
<evidence type="ECO:0000313" key="2">
    <source>
        <dbReference type="EMBL" id="UYV74688.1"/>
    </source>
</evidence>
<gene>
    <name evidence="2" type="ORF">LAZ67_12000559</name>
</gene>
<dbReference type="Proteomes" id="UP001235939">
    <property type="component" value="Chromosome 12"/>
</dbReference>
<dbReference type="Pfam" id="PF15113">
    <property type="entry name" value="TMEM117"/>
    <property type="match status" value="1"/>
</dbReference>
<feature type="transmembrane region" description="Helical" evidence="1">
    <location>
        <begin position="256"/>
        <end position="273"/>
    </location>
</feature>
<evidence type="ECO:0000313" key="3">
    <source>
        <dbReference type="Proteomes" id="UP001235939"/>
    </source>
</evidence>
<protein>
    <submittedName>
        <fullName evidence="2">TMEM117</fullName>
    </submittedName>
</protein>
<evidence type="ECO:0000256" key="1">
    <source>
        <dbReference type="SAM" id="Phobius"/>
    </source>
</evidence>
<dbReference type="EMBL" id="CP092874">
    <property type="protein sequence ID" value="UYV74688.1"/>
    <property type="molecule type" value="Genomic_DNA"/>
</dbReference>
<dbReference type="PANTHER" id="PTHR31226:SF1">
    <property type="entry name" value="TRANSMEMBRANE PROTEIN 117"/>
    <property type="match status" value="1"/>
</dbReference>
<sequence>MVGRSRRLLLLVDLPLRWCRYYFQHPYARLFVCYFVIFCNFLVFAEDPVSHSRTEADIPVVGNVFSFVATKYPPEWYWCGIKACLWLTAIVSGLCVGKHIIHHLLLQRWLRLKMFRDESGTWMIMYLSAIVFMYLFSNVYNMCLLAAHPDSQEYLITPKMGVTNANVMKAAACGTWLGDFITAWMVLQVTDMMLQDNMYPQWAYPVREFWRTHGSTRIFIFWTGSITMTAVVVGVIVSDAINWDYLNQDFVATTELSRAFLASFILVMDLLIVMQDWDFPHFVCDLDIKLPGMHVTAFNLDLFHTFVNIPDVSFHISGESYALPS</sequence>
<keyword evidence="1" id="KW-1133">Transmembrane helix</keyword>
<name>A0ABY6L0P7_9ARAC</name>
<feature type="transmembrane region" description="Helical" evidence="1">
    <location>
        <begin position="122"/>
        <end position="147"/>
    </location>
</feature>
<feature type="transmembrane region" description="Helical" evidence="1">
    <location>
        <begin position="218"/>
        <end position="236"/>
    </location>
</feature>
<organism evidence="2 3">
    <name type="scientific">Cordylochernes scorpioides</name>
    <dbReference type="NCBI Taxonomy" id="51811"/>
    <lineage>
        <taxon>Eukaryota</taxon>
        <taxon>Metazoa</taxon>
        <taxon>Ecdysozoa</taxon>
        <taxon>Arthropoda</taxon>
        <taxon>Chelicerata</taxon>
        <taxon>Arachnida</taxon>
        <taxon>Pseudoscorpiones</taxon>
        <taxon>Cheliferoidea</taxon>
        <taxon>Chernetidae</taxon>
        <taxon>Cordylochernes</taxon>
    </lineage>
</organism>
<keyword evidence="1" id="KW-0472">Membrane</keyword>
<dbReference type="PANTHER" id="PTHR31226">
    <property type="entry name" value="TRANSMEMBRANE PROTEIN 117"/>
    <property type="match status" value="1"/>
</dbReference>
<feature type="transmembrane region" description="Helical" evidence="1">
    <location>
        <begin position="27"/>
        <end position="45"/>
    </location>
</feature>
<dbReference type="InterPro" id="IPR029370">
    <property type="entry name" value="TMEM117"/>
</dbReference>
<accession>A0ABY6L0P7</accession>
<keyword evidence="1" id="KW-0812">Transmembrane</keyword>